<accession>A0A2U1NYB7</accession>
<dbReference type="InterPro" id="IPR045167">
    <property type="entry name" value="Hobbit"/>
</dbReference>
<evidence type="ECO:0000256" key="5">
    <source>
        <dbReference type="SAM" id="MobiDB-lite"/>
    </source>
</evidence>
<dbReference type="GO" id="GO:0006417">
    <property type="term" value="P:regulation of translation"/>
    <property type="evidence" value="ECO:0007669"/>
    <property type="project" value="UniProtKB-KW"/>
</dbReference>
<dbReference type="GO" id="GO:0003723">
    <property type="term" value="F:RNA binding"/>
    <property type="evidence" value="ECO:0007669"/>
    <property type="project" value="UniProtKB-KW"/>
</dbReference>
<feature type="domain" description="EIF3CL-like C-terminal" evidence="6">
    <location>
        <begin position="29"/>
        <end position="53"/>
    </location>
</feature>
<dbReference type="GO" id="GO:0005730">
    <property type="term" value="C:nucleolus"/>
    <property type="evidence" value="ECO:0007669"/>
    <property type="project" value="TreeGrafter"/>
</dbReference>
<dbReference type="InterPro" id="IPR058999">
    <property type="entry name" value="EIF3CL_C"/>
</dbReference>
<keyword evidence="1" id="KW-0677">Repeat</keyword>
<feature type="compositionally biased region" description="Gly residues" evidence="5">
    <location>
        <begin position="93"/>
        <end position="103"/>
    </location>
</feature>
<keyword evidence="3" id="KW-0694">RNA-binding</keyword>
<sequence>MMINDELHASWDQPTQCIVFHEVQHSRVQALAFHFTEKLTVLAESNERATEARFGGDGLESLPTRRREGQDYASVAGGTEWQDNSNYTQGRLGSSGGRSGSGSGTSTTILKNYATFLNGLVLASLEFPGLGLDLHMPKVFLNKDDCTSVIKVAQITRKSSKSSSADRVVNENGGNAKGITERHRDDGFLLSSDYFTIRRQSPKADPARLLAWQEAGRKNLEMAYVSYYGRLKIEMWFGLGLVSYLKHLHLQNLLLHVSMPRGSCQKEPRCMIKTNPFKMMPQELFYWSRRKFMYTKGGIMIRPISRVHLKQSQSFSAIDKHGLDESDEEGTRCFMFTASSWLNDLRDQVEQTRVLNVVFRSATALGSHLPSMANARAMVAGTGSEPEDDGLDSRDHWKRVMQGHAGANLVPLVASNRIGKEVIETEHGKSAITFYGNSFIAGSDEACSECCTAVVKTRSTLSAWSCMGARRRPVGNAPTDDFSETSLVLEKHADSYIRQHATINNPKVWKKYTEDMPKEQAIWFLEPYNESTSGSEPQDDSLDSRDHWKRVMQGHAGVNLVPLVASNRIGKEVIETEHGKSAITFYGNSFIAAAGDSYGQDGYWEYQDGSAAPHTLFLRQQVDPETAKYFSEISNVIEDFPRISIDKSGSHVVETALKSLAAHLQEGGDQSLIEVTLNDICQAIFANPVEVMTNCHGSHVLRSLLCLSKGVPLDSSDFHSKKSPAVLAQRLNLKPSRLDGSGFHGTQMGFLIY</sequence>
<dbReference type="InterPro" id="IPR036526">
    <property type="entry name" value="C-N_Hydrolase_sf"/>
</dbReference>
<proteinExistence type="predicted"/>
<dbReference type="AlphaFoldDB" id="A0A2U1NYB7"/>
<dbReference type="Pfam" id="PF26569">
    <property type="entry name" value="EIF3CL_C"/>
    <property type="match status" value="1"/>
</dbReference>
<evidence type="ECO:0000313" key="7">
    <source>
        <dbReference type="EMBL" id="PWA78484.1"/>
    </source>
</evidence>
<dbReference type="InterPro" id="IPR001313">
    <property type="entry name" value="Pumilio_RNA-bd_rpt"/>
</dbReference>
<dbReference type="PANTHER" id="PTHR13102:SF0">
    <property type="entry name" value="NUCLEOLAR PROTEIN 9"/>
    <property type="match status" value="1"/>
</dbReference>
<dbReference type="Proteomes" id="UP000245207">
    <property type="component" value="Unassembled WGS sequence"/>
</dbReference>
<evidence type="ECO:0000256" key="4">
    <source>
        <dbReference type="PROSITE-ProRule" id="PRU00317"/>
    </source>
</evidence>
<evidence type="ECO:0000256" key="2">
    <source>
        <dbReference type="ARBA" id="ARBA00022845"/>
    </source>
</evidence>
<keyword evidence="2" id="KW-0810">Translation regulation</keyword>
<dbReference type="PANTHER" id="PTHR13102">
    <property type="entry name" value="NUCLEOLAR PROTEIN 9"/>
    <property type="match status" value="1"/>
</dbReference>
<name>A0A2U1NYB7_ARTAN</name>
<feature type="compositionally biased region" description="Polar residues" evidence="5">
    <location>
        <begin position="81"/>
        <end position="92"/>
    </location>
</feature>
<evidence type="ECO:0000259" key="6">
    <source>
        <dbReference type="Pfam" id="PF26569"/>
    </source>
</evidence>
<organism evidence="7 8">
    <name type="scientific">Artemisia annua</name>
    <name type="common">Sweet wormwood</name>
    <dbReference type="NCBI Taxonomy" id="35608"/>
    <lineage>
        <taxon>Eukaryota</taxon>
        <taxon>Viridiplantae</taxon>
        <taxon>Streptophyta</taxon>
        <taxon>Embryophyta</taxon>
        <taxon>Tracheophyta</taxon>
        <taxon>Spermatophyta</taxon>
        <taxon>Magnoliopsida</taxon>
        <taxon>eudicotyledons</taxon>
        <taxon>Gunneridae</taxon>
        <taxon>Pentapetalae</taxon>
        <taxon>asterids</taxon>
        <taxon>campanulids</taxon>
        <taxon>Asterales</taxon>
        <taxon>Asteraceae</taxon>
        <taxon>Asteroideae</taxon>
        <taxon>Anthemideae</taxon>
        <taxon>Artemisiinae</taxon>
        <taxon>Artemisia</taxon>
    </lineage>
</organism>
<feature type="repeat" description="Pumilio" evidence="4">
    <location>
        <begin position="635"/>
        <end position="674"/>
    </location>
</feature>
<dbReference type="GO" id="GO:0000056">
    <property type="term" value="P:ribosomal small subunit export from nucleus"/>
    <property type="evidence" value="ECO:0007669"/>
    <property type="project" value="TreeGrafter"/>
</dbReference>
<dbReference type="OrthoDB" id="392571at2759"/>
<dbReference type="InterPro" id="IPR011989">
    <property type="entry name" value="ARM-like"/>
</dbReference>
<gene>
    <name evidence="7" type="ORF">CTI12_AA207220</name>
</gene>
<keyword evidence="8" id="KW-1185">Reference proteome</keyword>
<dbReference type="GO" id="GO:0000447">
    <property type="term" value="P:endonucleolytic cleavage in ITS1 to separate SSU-rRNA from 5.8S rRNA and LSU-rRNA from tricistronic rRNA transcript (SSU-rRNA, 5.8S rRNA, LSU-rRNA)"/>
    <property type="evidence" value="ECO:0007669"/>
    <property type="project" value="TreeGrafter"/>
</dbReference>
<dbReference type="SUPFAM" id="SSF56317">
    <property type="entry name" value="Carbon-nitrogen hydrolase"/>
    <property type="match status" value="2"/>
</dbReference>
<evidence type="ECO:0000256" key="1">
    <source>
        <dbReference type="ARBA" id="ARBA00022737"/>
    </source>
</evidence>
<dbReference type="Pfam" id="PF10344">
    <property type="entry name" value="Hobbit"/>
    <property type="match status" value="1"/>
</dbReference>
<dbReference type="Pfam" id="PF22493">
    <property type="entry name" value="PUF_NOP9"/>
    <property type="match status" value="1"/>
</dbReference>
<evidence type="ECO:0000256" key="3">
    <source>
        <dbReference type="ARBA" id="ARBA00022884"/>
    </source>
</evidence>
<comment type="caution">
    <text evidence="7">The sequence shown here is derived from an EMBL/GenBank/DDBJ whole genome shotgun (WGS) entry which is preliminary data.</text>
</comment>
<evidence type="ECO:0000313" key="8">
    <source>
        <dbReference type="Proteomes" id="UP000245207"/>
    </source>
</evidence>
<dbReference type="Gene3D" id="1.25.10.10">
    <property type="entry name" value="Leucine-rich Repeat Variant"/>
    <property type="match status" value="1"/>
</dbReference>
<dbReference type="EMBL" id="PKPP01001981">
    <property type="protein sequence ID" value="PWA78484.1"/>
    <property type="molecule type" value="Genomic_DNA"/>
</dbReference>
<dbReference type="STRING" id="35608.A0A2U1NYB7"/>
<reference evidence="7 8" key="1">
    <citation type="journal article" date="2018" name="Mol. Plant">
        <title>The genome of Artemisia annua provides insight into the evolution of Asteraceae family and artemisinin biosynthesis.</title>
        <authorList>
            <person name="Shen Q."/>
            <person name="Zhang L."/>
            <person name="Liao Z."/>
            <person name="Wang S."/>
            <person name="Yan T."/>
            <person name="Shi P."/>
            <person name="Liu M."/>
            <person name="Fu X."/>
            <person name="Pan Q."/>
            <person name="Wang Y."/>
            <person name="Lv Z."/>
            <person name="Lu X."/>
            <person name="Zhang F."/>
            <person name="Jiang W."/>
            <person name="Ma Y."/>
            <person name="Chen M."/>
            <person name="Hao X."/>
            <person name="Li L."/>
            <person name="Tang Y."/>
            <person name="Lv G."/>
            <person name="Zhou Y."/>
            <person name="Sun X."/>
            <person name="Brodelius P.E."/>
            <person name="Rose J.K.C."/>
            <person name="Tang K."/>
        </authorList>
    </citation>
    <scope>NUCLEOTIDE SEQUENCE [LARGE SCALE GENOMIC DNA]</scope>
    <source>
        <strain evidence="8">cv. Huhao1</strain>
        <tissue evidence="7">Leaf</tissue>
    </source>
</reference>
<dbReference type="GO" id="GO:0000472">
    <property type="term" value="P:endonucleolytic cleavage to generate mature 5'-end of SSU-rRNA from (SSU-rRNA, 5.8S rRNA, LSU-rRNA)"/>
    <property type="evidence" value="ECO:0007669"/>
    <property type="project" value="TreeGrafter"/>
</dbReference>
<dbReference type="GO" id="GO:0030688">
    <property type="term" value="C:preribosome, small subunit precursor"/>
    <property type="evidence" value="ECO:0007669"/>
    <property type="project" value="TreeGrafter"/>
</dbReference>
<dbReference type="InterPro" id="IPR040000">
    <property type="entry name" value="NOP9"/>
</dbReference>
<feature type="region of interest" description="Disordered" evidence="5">
    <location>
        <begin position="53"/>
        <end position="104"/>
    </location>
</feature>
<dbReference type="GO" id="GO:0030686">
    <property type="term" value="C:90S preribosome"/>
    <property type="evidence" value="ECO:0007669"/>
    <property type="project" value="TreeGrafter"/>
</dbReference>
<dbReference type="Gene3D" id="3.60.110.10">
    <property type="entry name" value="Carbon-nitrogen hydrolase"/>
    <property type="match status" value="2"/>
</dbReference>
<dbReference type="PROSITE" id="PS50302">
    <property type="entry name" value="PUM"/>
    <property type="match status" value="1"/>
</dbReference>
<dbReference type="GO" id="GO:0000480">
    <property type="term" value="P:endonucleolytic cleavage in 5'-ETS of tricistronic rRNA transcript (SSU-rRNA, 5.8S rRNA, LSU-rRNA)"/>
    <property type="evidence" value="ECO:0007669"/>
    <property type="project" value="TreeGrafter"/>
</dbReference>
<protein>
    <submittedName>
        <fullName evidence="7">Armadillo-like helical</fullName>
    </submittedName>
</protein>